<dbReference type="PANTHER" id="PTHR48098">
    <property type="entry name" value="ENTEROCHELIN ESTERASE-RELATED"/>
    <property type="match status" value="1"/>
</dbReference>
<dbReference type="PATRIC" id="fig|570277.3.peg.1222"/>
<evidence type="ECO:0000313" key="2">
    <source>
        <dbReference type="Proteomes" id="UP000071065"/>
    </source>
</evidence>
<dbReference type="AlphaFoldDB" id="A0A142B993"/>
<dbReference type="OrthoDB" id="9784036at2"/>
<dbReference type="InterPro" id="IPR050583">
    <property type="entry name" value="Mycobacterial_A85_antigen"/>
</dbReference>
<dbReference type="STRING" id="570277.EZMO1_1121"/>
<reference evidence="1 2" key="1">
    <citation type="journal article" date="2016" name="Front. Microbiol.">
        <title>Genomic Insight into the Host-Endosymbiont Relationship of Endozoicomonas montiporae CL-33(T) with its Coral Host.</title>
        <authorList>
            <person name="Ding J.-Y."/>
            <person name="Shiu J.-H."/>
            <person name="Chen W.-M."/>
            <person name="Chiang Y.-R."/>
            <person name="Tang S.-L."/>
        </authorList>
    </citation>
    <scope>NUCLEOTIDE SEQUENCE [LARGE SCALE GENOMIC DNA]</scope>
    <source>
        <strain evidence="1 2">CL-33</strain>
    </source>
</reference>
<sequence length="281" mass="31275">MDYDKARLKIILDLNQSPLQREGLVRVYLPVGYDQSNDTYPVLYMHDGQNLFYPGSDISGASWQAGDQLDQLQIAGVTTGIILVAIDCSVENEGLGRMSEYSPWPSAPPAELANWNSKKLGMGGKGDLYVDWLTRSLKPLIDQNFRTQPERDTTLIGGSSMGAVISLYAALKYPDSFSKVGVMSPAFWFAEQPIRQFIDQTGFRERLSIYIDIGTAETSDSTVSCFPDVYLKGARSLHQQLSQKAFIKRLCLNIDQGGLHSETAWAGRFPDMLCWLLDANL</sequence>
<dbReference type="Proteomes" id="UP000071065">
    <property type="component" value="Chromosome"/>
</dbReference>
<dbReference type="EMBL" id="CP013251">
    <property type="protein sequence ID" value="AMO55319.1"/>
    <property type="molecule type" value="Genomic_DNA"/>
</dbReference>
<dbReference type="InterPro" id="IPR000801">
    <property type="entry name" value="Esterase-like"/>
</dbReference>
<dbReference type="SUPFAM" id="SSF53474">
    <property type="entry name" value="alpha/beta-Hydrolases"/>
    <property type="match status" value="1"/>
</dbReference>
<dbReference type="InterPro" id="IPR029058">
    <property type="entry name" value="AB_hydrolase_fold"/>
</dbReference>
<organism evidence="1 2">
    <name type="scientific">Endozoicomonas montiporae CL-33</name>
    <dbReference type="NCBI Taxonomy" id="570277"/>
    <lineage>
        <taxon>Bacteria</taxon>
        <taxon>Pseudomonadati</taxon>
        <taxon>Pseudomonadota</taxon>
        <taxon>Gammaproteobacteria</taxon>
        <taxon>Oceanospirillales</taxon>
        <taxon>Endozoicomonadaceae</taxon>
        <taxon>Endozoicomonas</taxon>
    </lineage>
</organism>
<dbReference type="Pfam" id="PF00756">
    <property type="entry name" value="Esterase"/>
    <property type="match status" value="1"/>
</dbReference>
<gene>
    <name evidence="1" type="ORF">EZMO1_1121</name>
</gene>
<evidence type="ECO:0000313" key="1">
    <source>
        <dbReference type="EMBL" id="AMO55319.1"/>
    </source>
</evidence>
<dbReference type="KEGG" id="emp:EZMO1_1121"/>
<dbReference type="RefSeq" id="WP_051789792.1">
    <property type="nucleotide sequence ID" value="NZ_CP013251.1"/>
</dbReference>
<protein>
    <submittedName>
        <fullName evidence="1">Putative esterase</fullName>
    </submittedName>
</protein>
<dbReference type="Gene3D" id="3.40.50.1820">
    <property type="entry name" value="alpha/beta hydrolase"/>
    <property type="match status" value="1"/>
</dbReference>
<accession>A0A142B993</accession>
<dbReference type="PANTHER" id="PTHR48098:SF6">
    <property type="entry name" value="FERRI-BACILLIBACTIN ESTERASE BESA"/>
    <property type="match status" value="1"/>
</dbReference>
<proteinExistence type="predicted"/>
<name>A0A142B993_9GAMM</name>